<keyword evidence="1" id="KW-0472">Membrane</keyword>
<evidence type="ECO:0000313" key="2">
    <source>
        <dbReference type="EMBL" id="HIS70868.1"/>
    </source>
</evidence>
<name>A0A9D1JWD9_9PROT</name>
<feature type="transmembrane region" description="Helical" evidence="1">
    <location>
        <begin position="6"/>
        <end position="25"/>
    </location>
</feature>
<organism evidence="2 3">
    <name type="scientific">Candidatus Enterousia intestinigallinarum</name>
    <dbReference type="NCBI Taxonomy" id="2840790"/>
    <lineage>
        <taxon>Bacteria</taxon>
        <taxon>Pseudomonadati</taxon>
        <taxon>Pseudomonadota</taxon>
        <taxon>Alphaproteobacteria</taxon>
        <taxon>Candidatus Enterousia</taxon>
    </lineage>
</organism>
<gene>
    <name evidence="2" type="ORF">IAD02_02660</name>
</gene>
<protein>
    <submittedName>
        <fullName evidence="2">Uncharacterized protein</fullName>
    </submittedName>
</protein>
<dbReference type="AlphaFoldDB" id="A0A9D1JWD9"/>
<accession>A0A9D1JWD9</accession>
<evidence type="ECO:0000256" key="1">
    <source>
        <dbReference type="SAM" id="Phobius"/>
    </source>
</evidence>
<dbReference type="Proteomes" id="UP000886742">
    <property type="component" value="Unassembled WGS sequence"/>
</dbReference>
<sequence length="307" mass="35489">MKFKTLYSLAATMAITLGIGMYSYVKTGDKNIQKQPANTGIKYNCSQISTRTDTIVITEEMLKNRQIIAAGVFMPNSGIIKINYMTTNSENKNIQEYCDRNNRQARLVLRHELEHARKANLTKNTWWYPPHTRGEIAVQNEIMAPAAEIIEAIDYRSETNQAYPTNRSFIRRADMLITQYANQNKLDWPLDFNNREIANIIIQCATDRFVSEIKRGVYKATIMRAMQFGRPQAYVTNNLCTTPIQTAFLPQYGIWTPMWNFESRRGQVNIWQASSYAQRKKLINTVDSVINEIAGKNSLFMYYTKTR</sequence>
<keyword evidence="1" id="KW-1133">Transmembrane helix</keyword>
<keyword evidence="1" id="KW-0812">Transmembrane</keyword>
<dbReference type="EMBL" id="DVJI01000011">
    <property type="protein sequence ID" value="HIS70868.1"/>
    <property type="molecule type" value="Genomic_DNA"/>
</dbReference>
<reference evidence="2" key="2">
    <citation type="journal article" date="2021" name="PeerJ">
        <title>Extensive microbial diversity within the chicken gut microbiome revealed by metagenomics and culture.</title>
        <authorList>
            <person name="Gilroy R."/>
            <person name="Ravi A."/>
            <person name="Getino M."/>
            <person name="Pursley I."/>
            <person name="Horton D.L."/>
            <person name="Alikhan N.F."/>
            <person name="Baker D."/>
            <person name="Gharbi K."/>
            <person name="Hall N."/>
            <person name="Watson M."/>
            <person name="Adriaenssens E.M."/>
            <person name="Foster-Nyarko E."/>
            <person name="Jarju S."/>
            <person name="Secka A."/>
            <person name="Antonio M."/>
            <person name="Oren A."/>
            <person name="Chaudhuri R.R."/>
            <person name="La Ragione R."/>
            <person name="Hildebrand F."/>
            <person name="Pallen M.J."/>
        </authorList>
    </citation>
    <scope>NUCLEOTIDE SEQUENCE</scope>
    <source>
        <strain evidence="2">ChiGjej3B3-5194</strain>
    </source>
</reference>
<comment type="caution">
    <text evidence="2">The sequence shown here is derived from an EMBL/GenBank/DDBJ whole genome shotgun (WGS) entry which is preliminary data.</text>
</comment>
<proteinExistence type="predicted"/>
<reference evidence="2" key="1">
    <citation type="submission" date="2020-10" db="EMBL/GenBank/DDBJ databases">
        <authorList>
            <person name="Gilroy R."/>
        </authorList>
    </citation>
    <scope>NUCLEOTIDE SEQUENCE</scope>
    <source>
        <strain evidence="2">ChiGjej3B3-5194</strain>
    </source>
</reference>
<evidence type="ECO:0000313" key="3">
    <source>
        <dbReference type="Proteomes" id="UP000886742"/>
    </source>
</evidence>